<evidence type="ECO:0008006" key="3">
    <source>
        <dbReference type="Google" id="ProtNLM"/>
    </source>
</evidence>
<feature type="transmembrane region" description="Helical" evidence="1">
    <location>
        <begin position="38"/>
        <end position="66"/>
    </location>
</feature>
<evidence type="ECO:0000313" key="2">
    <source>
        <dbReference type="EMBL" id="SVB01660.1"/>
    </source>
</evidence>
<keyword evidence="1" id="KW-0472">Membrane</keyword>
<dbReference type="AlphaFoldDB" id="A0A382AJB4"/>
<proteinExistence type="predicted"/>
<protein>
    <recommendedName>
        <fullName evidence="3">DoxX family protein</fullName>
    </recommendedName>
</protein>
<organism evidence="2">
    <name type="scientific">marine metagenome</name>
    <dbReference type="NCBI Taxonomy" id="408172"/>
    <lineage>
        <taxon>unclassified sequences</taxon>
        <taxon>metagenomes</taxon>
        <taxon>ecological metagenomes</taxon>
    </lineage>
</organism>
<feature type="transmembrane region" description="Helical" evidence="1">
    <location>
        <begin position="73"/>
        <end position="94"/>
    </location>
</feature>
<dbReference type="EMBL" id="UINC01025666">
    <property type="protein sequence ID" value="SVB01660.1"/>
    <property type="molecule type" value="Genomic_DNA"/>
</dbReference>
<keyword evidence="1" id="KW-1133">Transmembrane helix</keyword>
<gene>
    <name evidence="2" type="ORF">METZ01_LOCUS154514</name>
</gene>
<keyword evidence="1" id="KW-0812">Transmembrane</keyword>
<name>A0A382AJB4_9ZZZZ</name>
<feature type="transmembrane region" description="Helical" evidence="1">
    <location>
        <begin position="7"/>
        <end position="26"/>
    </location>
</feature>
<reference evidence="2" key="1">
    <citation type="submission" date="2018-05" db="EMBL/GenBank/DDBJ databases">
        <authorList>
            <person name="Lanie J.A."/>
            <person name="Ng W.-L."/>
            <person name="Kazmierczak K.M."/>
            <person name="Andrzejewski T.M."/>
            <person name="Davidsen T.M."/>
            <person name="Wayne K.J."/>
            <person name="Tettelin H."/>
            <person name="Glass J.I."/>
            <person name="Rusch D."/>
            <person name="Podicherti R."/>
            <person name="Tsui H.-C.T."/>
            <person name="Winkler M.E."/>
        </authorList>
    </citation>
    <scope>NUCLEOTIDE SEQUENCE</scope>
</reference>
<feature type="transmembrane region" description="Helical" evidence="1">
    <location>
        <begin position="106"/>
        <end position="127"/>
    </location>
</feature>
<sequence>MKNFLQKIIILINIFILIYYSIQLLVFTDEFTLQNFGFYNHAIAGLSEILGILLLCLSIGLIFILIKGLQFQFALLFTIFLFEGLVALNLWRYVITNSPGETNIQVITNNAILFSLASISMLFLLVYKK</sequence>
<accession>A0A382AJB4</accession>
<evidence type="ECO:0000256" key="1">
    <source>
        <dbReference type="SAM" id="Phobius"/>
    </source>
</evidence>